<evidence type="ECO:0008006" key="5">
    <source>
        <dbReference type="Google" id="ProtNLM"/>
    </source>
</evidence>
<dbReference type="OrthoDB" id="9776196at2"/>
<feature type="coiled-coil region" evidence="2">
    <location>
        <begin position="51"/>
        <end position="78"/>
    </location>
</feature>
<gene>
    <name evidence="3" type="ORF">CVV65_07140</name>
</gene>
<comment type="similarity">
    <text evidence="1">Belongs to the UPF0749 family.</text>
</comment>
<dbReference type="PANTHER" id="PTHR37313:SF2">
    <property type="entry name" value="UPF0749 PROTEIN YLXX"/>
    <property type="match status" value="1"/>
</dbReference>
<dbReference type="Gene3D" id="3.30.70.1880">
    <property type="entry name" value="Protein of unknown function DUF881"/>
    <property type="match status" value="1"/>
</dbReference>
<dbReference type="Pfam" id="PF05949">
    <property type="entry name" value="DUF881"/>
    <property type="match status" value="1"/>
</dbReference>
<dbReference type="EMBL" id="CP024955">
    <property type="protein sequence ID" value="ATY84729.1"/>
    <property type="molecule type" value="Genomic_DNA"/>
</dbReference>
<evidence type="ECO:0000313" key="4">
    <source>
        <dbReference type="Proteomes" id="UP000231932"/>
    </source>
</evidence>
<proteinExistence type="inferred from homology"/>
<keyword evidence="4" id="KW-1185">Reference proteome</keyword>
<name>A0A2K8N5U4_9BACL</name>
<accession>A0A2K8N5U4</accession>
<reference evidence="4" key="1">
    <citation type="submission" date="2017-11" db="EMBL/GenBank/DDBJ databases">
        <title>Complete Genome Sequence of Kyrpidia sp. Strain EA-1, a thermophilic, hydrogen-oxidizing Bacterium, isolated from the Azores.</title>
        <authorList>
            <person name="Reiner J.E."/>
            <person name="Lapp C.J."/>
            <person name="Bunk B."/>
            <person name="Gescher J."/>
        </authorList>
    </citation>
    <scope>NUCLEOTIDE SEQUENCE [LARGE SCALE GENOMIC DNA]</scope>
    <source>
        <strain evidence="4">EA-1</strain>
    </source>
</reference>
<dbReference type="KEGG" id="kyr:CVV65_07140"/>
<dbReference type="PANTHER" id="PTHR37313">
    <property type="entry name" value="UPF0749 PROTEIN RV1825"/>
    <property type="match status" value="1"/>
</dbReference>
<sequence>MIKRIETAFLLTLIGVLLGFMLTVQLRSTHAVRWPPPPLRIDESSKLLDSLASAKHTNEALEAKISDLQAQVDRYEKQVDGDMGAMAPDRQKLEDYQILAGTVPVHGPGVKVIIDDHHGPIPVGVDPRYAIVHDFDLRRVVNELYAGGAEAVSINGERMAVNSGVVCIGPTIRVGLARLVPPFTIEAIGDPQKMTSQLNRPGGILDLLRSRTVTVTGPVVQADLHLKSATGLTG</sequence>
<dbReference type="RefSeq" id="WP_100667541.1">
    <property type="nucleotide sequence ID" value="NZ_CP024955.1"/>
</dbReference>
<protein>
    <recommendedName>
        <fullName evidence="5">DUF881 domain-containing protein</fullName>
    </recommendedName>
</protein>
<organism evidence="3 4">
    <name type="scientific">Kyrpidia spormannii</name>
    <dbReference type="NCBI Taxonomy" id="2055160"/>
    <lineage>
        <taxon>Bacteria</taxon>
        <taxon>Bacillati</taxon>
        <taxon>Bacillota</taxon>
        <taxon>Bacilli</taxon>
        <taxon>Bacillales</taxon>
        <taxon>Alicyclobacillaceae</taxon>
        <taxon>Kyrpidia</taxon>
    </lineage>
</organism>
<dbReference type="InterPro" id="IPR010273">
    <property type="entry name" value="DUF881"/>
</dbReference>
<dbReference type="Proteomes" id="UP000231932">
    <property type="component" value="Chromosome"/>
</dbReference>
<keyword evidence="2" id="KW-0175">Coiled coil</keyword>
<evidence type="ECO:0000256" key="1">
    <source>
        <dbReference type="ARBA" id="ARBA00009108"/>
    </source>
</evidence>
<evidence type="ECO:0000256" key="2">
    <source>
        <dbReference type="SAM" id="Coils"/>
    </source>
</evidence>
<evidence type="ECO:0000313" key="3">
    <source>
        <dbReference type="EMBL" id="ATY84729.1"/>
    </source>
</evidence>
<dbReference type="AlphaFoldDB" id="A0A2K8N5U4"/>